<reference evidence="3 4" key="1">
    <citation type="submission" date="2019-07" db="EMBL/GenBank/DDBJ databases">
        <authorList>
            <person name="Park M."/>
        </authorList>
    </citation>
    <scope>NUCLEOTIDE SEQUENCE [LARGE SCALE GENOMIC DNA]</scope>
    <source>
        <strain evidence="3 4">KCTC32445</strain>
    </source>
</reference>
<feature type="domain" description="Activator of Hsp90 ATPase homologue 1/2-like C-terminal" evidence="2">
    <location>
        <begin position="18"/>
        <end position="155"/>
    </location>
</feature>
<dbReference type="Gene3D" id="3.30.530.20">
    <property type="match status" value="1"/>
</dbReference>
<proteinExistence type="inferred from homology"/>
<name>A0A553W9H1_9SPHN</name>
<evidence type="ECO:0000256" key="1">
    <source>
        <dbReference type="ARBA" id="ARBA00006817"/>
    </source>
</evidence>
<dbReference type="Pfam" id="PF08327">
    <property type="entry name" value="AHSA1"/>
    <property type="match status" value="1"/>
</dbReference>
<organism evidence="3 4">
    <name type="scientific">Sphingorhabdus contaminans</name>
    <dbReference type="NCBI Taxonomy" id="1343899"/>
    <lineage>
        <taxon>Bacteria</taxon>
        <taxon>Pseudomonadati</taxon>
        <taxon>Pseudomonadota</taxon>
        <taxon>Alphaproteobacteria</taxon>
        <taxon>Sphingomonadales</taxon>
        <taxon>Sphingomonadaceae</taxon>
        <taxon>Sphingorhabdus</taxon>
    </lineage>
</organism>
<comment type="caution">
    <text evidence="3">The sequence shown here is derived from an EMBL/GenBank/DDBJ whole genome shotgun (WGS) entry which is preliminary data.</text>
</comment>
<dbReference type="EMBL" id="VKKU01000002">
    <property type="protein sequence ID" value="TSB01345.1"/>
    <property type="molecule type" value="Genomic_DNA"/>
</dbReference>
<evidence type="ECO:0000313" key="4">
    <source>
        <dbReference type="Proteomes" id="UP000320160"/>
    </source>
</evidence>
<keyword evidence="4" id="KW-1185">Reference proteome</keyword>
<dbReference type="AlphaFoldDB" id="A0A553W9H1"/>
<gene>
    <name evidence="3" type="ORF">FOM92_09015</name>
</gene>
<dbReference type="InterPro" id="IPR023393">
    <property type="entry name" value="START-like_dom_sf"/>
</dbReference>
<sequence>MTATQENGWELSVSTYIAAPPEKVWDIMTNRMEEWWCPKPWRTEIIEQQWHSGGRSAMVMKGPNGEEHPQEGIFLEVVPGVRFVSTDAFVRGADGSLMPSAPFMLGIWEIAPEGDGTRYTARSRHWDEATTKQHDDMGFQQGWGACAQQLKELAES</sequence>
<comment type="similarity">
    <text evidence="1">Belongs to the AHA1 family.</text>
</comment>
<dbReference type="RefSeq" id="WP_143776549.1">
    <property type="nucleotide sequence ID" value="NZ_VKKU01000002.1"/>
</dbReference>
<evidence type="ECO:0000313" key="3">
    <source>
        <dbReference type="EMBL" id="TSB01345.1"/>
    </source>
</evidence>
<protein>
    <submittedName>
        <fullName evidence="3">ATPase</fullName>
    </submittedName>
</protein>
<dbReference type="SUPFAM" id="SSF55961">
    <property type="entry name" value="Bet v1-like"/>
    <property type="match status" value="1"/>
</dbReference>
<dbReference type="Proteomes" id="UP000320160">
    <property type="component" value="Unassembled WGS sequence"/>
</dbReference>
<evidence type="ECO:0000259" key="2">
    <source>
        <dbReference type="Pfam" id="PF08327"/>
    </source>
</evidence>
<dbReference type="OrthoDB" id="9805228at2"/>
<accession>A0A553W9H1</accession>
<dbReference type="InterPro" id="IPR013538">
    <property type="entry name" value="ASHA1/2-like_C"/>
</dbReference>